<dbReference type="EMBL" id="AP022345">
    <property type="protein sequence ID" value="BBU68072.1"/>
    <property type="molecule type" value="Genomic_DNA"/>
</dbReference>
<protein>
    <recommendedName>
        <fullName evidence="4">Copper chaperone PCu(A)C</fullName>
    </recommendedName>
</protein>
<feature type="signal peptide" evidence="1">
    <location>
        <begin position="1"/>
        <end position="19"/>
    </location>
</feature>
<evidence type="ECO:0000313" key="3">
    <source>
        <dbReference type="Proteomes" id="UP000463961"/>
    </source>
</evidence>
<evidence type="ECO:0000256" key="1">
    <source>
        <dbReference type="SAM" id="SignalP"/>
    </source>
</evidence>
<dbReference type="RefSeq" id="WP_162048985.1">
    <property type="nucleotide sequence ID" value="NZ_AP022345.1"/>
</dbReference>
<feature type="chain" id="PRO_5031361646" description="Copper chaperone PCu(A)C" evidence="1">
    <location>
        <begin position="20"/>
        <end position="149"/>
    </location>
</feature>
<dbReference type="OrthoDB" id="9796962at2"/>
<dbReference type="InterPro" id="IPR036182">
    <property type="entry name" value="PCuAC_sf"/>
</dbReference>
<gene>
    <name evidence="2" type="ORF">ICHIAU1_03550</name>
</gene>
<proteinExistence type="predicted"/>
<dbReference type="Pfam" id="PF04314">
    <property type="entry name" value="PCuAC"/>
    <property type="match status" value="1"/>
</dbReference>
<dbReference type="InterPro" id="IPR007410">
    <property type="entry name" value="LpqE-like"/>
</dbReference>
<evidence type="ECO:0008006" key="4">
    <source>
        <dbReference type="Google" id="ProtNLM"/>
    </source>
</evidence>
<keyword evidence="3" id="KW-1185">Reference proteome</keyword>
<evidence type="ECO:0000313" key="2">
    <source>
        <dbReference type="EMBL" id="BBU68072.1"/>
    </source>
</evidence>
<sequence>MRRFTLATAAFFVAAAVYAADAKVGNLSIDDVWAKSGQVGPVPSAAFMEIKNKGTADKLISAHCDCAKSTELHNVKMIDGAMKMYKVDAMDIPADGELKLKSGSYHIMLIGLTRPLVSGETIPLKLKFEKAGEVTVDAKIKDKAAYMGH</sequence>
<organism evidence="2 3">
    <name type="scientific">Fluviibacter phosphoraccumulans</name>
    <dbReference type="NCBI Taxonomy" id="1751046"/>
    <lineage>
        <taxon>Bacteria</taxon>
        <taxon>Pseudomonadati</taxon>
        <taxon>Pseudomonadota</taxon>
        <taxon>Betaproteobacteria</taxon>
        <taxon>Rhodocyclales</taxon>
        <taxon>Fluviibacteraceae</taxon>
        <taxon>Fluviibacter</taxon>
    </lineage>
</organism>
<dbReference type="Proteomes" id="UP000463961">
    <property type="component" value="Chromosome"/>
</dbReference>
<keyword evidence="1" id="KW-0732">Signal</keyword>
<dbReference type="AlphaFoldDB" id="A0A7R6QVF6"/>
<dbReference type="Gene3D" id="2.60.40.1890">
    <property type="entry name" value="PCu(A)C copper chaperone"/>
    <property type="match status" value="1"/>
</dbReference>
<dbReference type="SUPFAM" id="SSF110087">
    <property type="entry name" value="DR1885-like metal-binding protein"/>
    <property type="match status" value="1"/>
</dbReference>
<name>A0A7R6QVF6_9RHOO</name>
<reference evidence="3" key="1">
    <citation type="submission" date="2020-01" db="EMBL/GenBank/DDBJ databases">
        <title>Phosphoaccumulans saitamaens gen. nov., sp. nov., a polyphosphate accumulating bacterium isolated from surface river water.</title>
        <authorList>
            <person name="Watanabe K."/>
            <person name="Suda W."/>
        </authorList>
    </citation>
    <scope>NUCLEOTIDE SEQUENCE [LARGE SCALE GENOMIC DNA]</scope>
    <source>
        <strain evidence="3">ICHIAU1</strain>
    </source>
</reference>
<dbReference type="InterPro" id="IPR058248">
    <property type="entry name" value="Lxx211020-like"/>
</dbReference>
<dbReference type="PANTHER" id="PTHR36302">
    <property type="entry name" value="BLR7088 PROTEIN"/>
    <property type="match status" value="1"/>
</dbReference>
<accession>A0A7R6QVF6</accession>
<dbReference type="PANTHER" id="PTHR36302:SF1">
    <property type="entry name" value="COPPER CHAPERONE PCU(A)C"/>
    <property type="match status" value="1"/>
</dbReference>